<organism evidence="2 3">
    <name type="scientific">Umbra pygmaea</name>
    <name type="common">Eastern mudminnow</name>
    <dbReference type="NCBI Taxonomy" id="75934"/>
    <lineage>
        <taxon>Eukaryota</taxon>
        <taxon>Metazoa</taxon>
        <taxon>Chordata</taxon>
        <taxon>Craniata</taxon>
        <taxon>Vertebrata</taxon>
        <taxon>Euteleostomi</taxon>
        <taxon>Actinopterygii</taxon>
        <taxon>Neopterygii</taxon>
        <taxon>Teleostei</taxon>
        <taxon>Protacanthopterygii</taxon>
        <taxon>Esociformes</taxon>
        <taxon>Umbridae</taxon>
        <taxon>Umbra</taxon>
    </lineage>
</organism>
<accession>A0ABD0WH80</accession>
<evidence type="ECO:0000313" key="2">
    <source>
        <dbReference type="EMBL" id="KAL0969155.1"/>
    </source>
</evidence>
<keyword evidence="3" id="KW-1185">Reference proteome</keyword>
<comment type="caution">
    <text evidence="2">The sequence shown here is derived from an EMBL/GenBank/DDBJ whole genome shotgun (WGS) entry which is preliminary data.</text>
</comment>
<dbReference type="Proteomes" id="UP001557470">
    <property type="component" value="Unassembled WGS sequence"/>
</dbReference>
<protein>
    <recommendedName>
        <fullName evidence="4">PB1 domain-containing protein</fullName>
    </recommendedName>
</protein>
<sequence>MYIIKIFVLFFVLRNCGSAAHCCRRAMAGKKAAKLRIVFNENSAKKSILPDGVAESLDDILEAIRHAFGFKTGIRLQYLDMEFGAYLNLTSTSDIGDLSVVNVIPMTINMSGLSSSPSTPMTLKSPCPLRPPLTLLVRYLYSHLSVAKKTPFRLLMPMTP</sequence>
<dbReference type="AlphaFoldDB" id="A0ABD0WH80"/>
<gene>
    <name evidence="2" type="ORF">UPYG_G00223220</name>
</gene>
<evidence type="ECO:0008006" key="4">
    <source>
        <dbReference type="Google" id="ProtNLM"/>
    </source>
</evidence>
<keyword evidence="1" id="KW-0732">Signal</keyword>
<reference evidence="2 3" key="1">
    <citation type="submission" date="2024-06" db="EMBL/GenBank/DDBJ databases">
        <authorList>
            <person name="Pan Q."/>
            <person name="Wen M."/>
            <person name="Jouanno E."/>
            <person name="Zahm M."/>
            <person name="Klopp C."/>
            <person name="Cabau C."/>
            <person name="Louis A."/>
            <person name="Berthelot C."/>
            <person name="Parey E."/>
            <person name="Roest Crollius H."/>
            <person name="Montfort J."/>
            <person name="Robinson-Rechavi M."/>
            <person name="Bouchez O."/>
            <person name="Lampietro C."/>
            <person name="Lopez Roques C."/>
            <person name="Donnadieu C."/>
            <person name="Postlethwait J."/>
            <person name="Bobe J."/>
            <person name="Verreycken H."/>
            <person name="Guiguen Y."/>
        </authorList>
    </citation>
    <scope>NUCLEOTIDE SEQUENCE [LARGE SCALE GENOMIC DNA]</scope>
    <source>
        <strain evidence="2">Up_M1</strain>
        <tissue evidence="2">Testis</tissue>
    </source>
</reference>
<feature type="signal peptide" evidence="1">
    <location>
        <begin position="1"/>
        <end position="19"/>
    </location>
</feature>
<evidence type="ECO:0000313" key="3">
    <source>
        <dbReference type="Proteomes" id="UP001557470"/>
    </source>
</evidence>
<name>A0ABD0WH80_UMBPY</name>
<evidence type="ECO:0000256" key="1">
    <source>
        <dbReference type="SAM" id="SignalP"/>
    </source>
</evidence>
<proteinExistence type="predicted"/>
<dbReference type="EMBL" id="JAGEUA010000007">
    <property type="protein sequence ID" value="KAL0969155.1"/>
    <property type="molecule type" value="Genomic_DNA"/>
</dbReference>
<feature type="chain" id="PRO_5044742023" description="PB1 domain-containing protein" evidence="1">
    <location>
        <begin position="20"/>
        <end position="160"/>
    </location>
</feature>